<comment type="caution">
    <text evidence="1">The sequence shown here is derived from an EMBL/GenBank/DDBJ whole genome shotgun (WGS) entry which is preliminary data.</text>
</comment>
<dbReference type="Proteomes" id="UP000054826">
    <property type="component" value="Unassembled WGS sequence"/>
</dbReference>
<protein>
    <submittedName>
        <fullName evidence="1">Uncharacterized protein</fullName>
    </submittedName>
</protein>
<evidence type="ECO:0000313" key="2">
    <source>
        <dbReference type="Proteomes" id="UP000054826"/>
    </source>
</evidence>
<evidence type="ECO:0000313" key="1">
    <source>
        <dbReference type="EMBL" id="KRZ02553.1"/>
    </source>
</evidence>
<accession>A0A0V1GWL7</accession>
<name>A0A0V1GWL7_TRIPS</name>
<dbReference type="EMBL" id="JYDV01000806">
    <property type="protein sequence ID" value="KRZ02553.1"/>
    <property type="molecule type" value="Genomic_DNA"/>
</dbReference>
<organism evidence="1 2">
    <name type="scientific">Trichinella pseudospiralis</name>
    <name type="common">Parasitic roundworm</name>
    <dbReference type="NCBI Taxonomy" id="6337"/>
    <lineage>
        <taxon>Eukaryota</taxon>
        <taxon>Metazoa</taxon>
        <taxon>Ecdysozoa</taxon>
        <taxon>Nematoda</taxon>
        <taxon>Enoplea</taxon>
        <taxon>Dorylaimia</taxon>
        <taxon>Trichinellida</taxon>
        <taxon>Trichinellidae</taxon>
        <taxon>Trichinella</taxon>
    </lineage>
</organism>
<reference evidence="1 2" key="1">
    <citation type="submission" date="2015-01" db="EMBL/GenBank/DDBJ databases">
        <title>Evolution of Trichinella species and genotypes.</title>
        <authorList>
            <person name="Korhonen P.K."/>
            <person name="Edoardo P."/>
            <person name="Giuseppe L.R."/>
            <person name="Gasser R.B."/>
        </authorList>
    </citation>
    <scope>NUCLEOTIDE SEQUENCE [LARGE SCALE GENOMIC DNA]</scope>
    <source>
        <strain evidence="1">ISS176</strain>
    </source>
</reference>
<gene>
    <name evidence="1" type="ORF">T4C_6646</name>
</gene>
<proteinExistence type="predicted"/>
<sequence length="36" mass="4159">MFIAEVLYFYPSTLINTVSKNVNQQLFGSSDKLRFS</sequence>
<dbReference type="AlphaFoldDB" id="A0A0V1GWL7"/>